<dbReference type="PANTHER" id="PTHR11638">
    <property type="entry name" value="ATP-DEPENDENT CLP PROTEASE"/>
    <property type="match status" value="1"/>
</dbReference>
<evidence type="ECO:0000256" key="1">
    <source>
        <dbReference type="ARBA" id="ARBA00022737"/>
    </source>
</evidence>
<evidence type="ECO:0000256" key="3">
    <source>
        <dbReference type="ARBA" id="ARBA00022840"/>
    </source>
</evidence>
<dbReference type="EMBL" id="JBCLUF010000003">
    <property type="protein sequence ID" value="MEY8661537.1"/>
    <property type="molecule type" value="Genomic_DNA"/>
</dbReference>
<dbReference type="Pfam" id="PF07724">
    <property type="entry name" value="AAA_2"/>
    <property type="match status" value="1"/>
</dbReference>
<dbReference type="InterPro" id="IPR050130">
    <property type="entry name" value="ClpA_ClpB"/>
</dbReference>
<feature type="domain" description="AAA+ ATPase" evidence="5">
    <location>
        <begin position="45"/>
        <end position="182"/>
    </location>
</feature>
<accession>A0ABV4DM40</accession>
<dbReference type="InterPro" id="IPR003959">
    <property type="entry name" value="ATPase_AAA_core"/>
</dbReference>
<evidence type="ECO:0000313" key="7">
    <source>
        <dbReference type="Proteomes" id="UP001565236"/>
    </source>
</evidence>
<keyword evidence="3" id="KW-0067">ATP-binding</keyword>
<gene>
    <name evidence="6" type="ORF">AALT52_01310</name>
</gene>
<name>A0ABV4DM40_9LACO</name>
<comment type="function">
    <text evidence="4">Part of a stress-induced multi-chaperone system, it is involved in the recovery of the cell from heat-induced damage, in cooperation with DnaK, DnaJ and GrpE. Acts before DnaK, in the processing of protein aggregates. Protein binding stimulates the ATPase activity; ATP hydrolysis unfolds the denatured protein aggregates, which probably helps expose new hydrophobic binding sites on the surface of ClpB-bound aggregates, contributing to the solubilization and refolding of denatured protein aggregates by DnaK.</text>
</comment>
<dbReference type="RefSeq" id="WP_369940332.1">
    <property type="nucleotide sequence ID" value="NZ_JBCLUF010000003.1"/>
</dbReference>
<dbReference type="CDD" id="cd19499">
    <property type="entry name" value="RecA-like_ClpB_Hsp104-like"/>
    <property type="match status" value="1"/>
</dbReference>
<dbReference type="CDD" id="cd00009">
    <property type="entry name" value="AAA"/>
    <property type="match status" value="1"/>
</dbReference>
<protein>
    <submittedName>
        <fullName evidence="6">AAA family ATPase</fullName>
    </submittedName>
</protein>
<keyword evidence="1" id="KW-0677">Repeat</keyword>
<sequence>MTQAKKITEYSILNKFLHPLDDLPRQLVGRDAEVRRFVSALHNSIMSNPCILGYPGTGKTALVQGVKKMMPDFNFYELDLQAMKSSSKPMGALIKSITSELKRLYLETGDKNIVFIDEMHLLFMYDEGEPAQALKPDLSKSAESGLYFAFATTLKEYRKYIASDEAFDERMVRISLPELPVNEVGKILKNMILGEIDNLPKNTRVEKDIVQKIIKLSERYIQSEKQPRKAMTILDNMLGNIKAAHYFDDKYNLDTVNLADVLKYLVGVDISWSLDISSLQVSMESRLLAQPVAIEAVINRLYLMKTELNDPDKPLGSFLFTGPTGVGKTELAKILAEASFGSENRMIRFDMSEYALPDSVDKLRERLAEQVWAEPHNVILVDEIEKAANECSRLFLQILDDARVTDNDGRIVSFKDTLIIMTTNVAQEVYKGIGEDIGILENISDDEVKKMLDRNIELIYKSLESDSSFPVELLNRIDVITPFGPLPSKILEKIAKLRLYELKKLVWDKQGVIVHFDKKVLDYVVHGSDVGNNTSRNNGRTVKNKIDSDVSGKIAKFILDNPYDKDINVNITGILAIKTPNHAISTAKVVVGTDDIDKEVDF</sequence>
<evidence type="ECO:0000313" key="6">
    <source>
        <dbReference type="EMBL" id="MEY8661537.1"/>
    </source>
</evidence>
<evidence type="ECO:0000256" key="4">
    <source>
        <dbReference type="ARBA" id="ARBA00025613"/>
    </source>
</evidence>
<dbReference type="PANTHER" id="PTHR11638:SF18">
    <property type="entry name" value="HEAT SHOCK PROTEIN 104"/>
    <property type="match status" value="1"/>
</dbReference>
<evidence type="ECO:0000259" key="5">
    <source>
        <dbReference type="SMART" id="SM00382"/>
    </source>
</evidence>
<organism evidence="6 7">
    <name type="scientific">Ligilactobacillus faecis</name>
    <dbReference type="NCBI Taxonomy" id="762833"/>
    <lineage>
        <taxon>Bacteria</taxon>
        <taxon>Bacillati</taxon>
        <taxon>Bacillota</taxon>
        <taxon>Bacilli</taxon>
        <taxon>Lactobacillales</taxon>
        <taxon>Lactobacillaceae</taxon>
        <taxon>Ligilactobacillus</taxon>
    </lineage>
</organism>
<dbReference type="Pfam" id="PF17871">
    <property type="entry name" value="AAA_lid_9"/>
    <property type="match status" value="1"/>
</dbReference>
<dbReference type="InterPro" id="IPR041546">
    <property type="entry name" value="ClpA/ClpB_AAA_lid"/>
</dbReference>
<dbReference type="Pfam" id="PF00004">
    <property type="entry name" value="AAA"/>
    <property type="match status" value="1"/>
</dbReference>
<keyword evidence="2" id="KW-0547">Nucleotide-binding</keyword>
<dbReference type="SUPFAM" id="SSF52540">
    <property type="entry name" value="P-loop containing nucleoside triphosphate hydrolases"/>
    <property type="match status" value="2"/>
</dbReference>
<comment type="caution">
    <text evidence="6">The sequence shown here is derived from an EMBL/GenBank/DDBJ whole genome shotgun (WGS) entry which is preliminary data.</text>
</comment>
<dbReference type="SMART" id="SM00382">
    <property type="entry name" value="AAA"/>
    <property type="match status" value="2"/>
</dbReference>
<dbReference type="InterPro" id="IPR001270">
    <property type="entry name" value="ClpA/B"/>
</dbReference>
<dbReference type="InterPro" id="IPR027417">
    <property type="entry name" value="P-loop_NTPase"/>
</dbReference>
<evidence type="ECO:0000256" key="2">
    <source>
        <dbReference type="ARBA" id="ARBA00022741"/>
    </source>
</evidence>
<dbReference type="PRINTS" id="PR00300">
    <property type="entry name" value="CLPPROTEASEA"/>
</dbReference>
<feature type="domain" description="AAA+ ATPase" evidence="5">
    <location>
        <begin position="314"/>
        <end position="463"/>
    </location>
</feature>
<dbReference type="Gene3D" id="1.10.8.60">
    <property type="match status" value="1"/>
</dbReference>
<dbReference type="Gene3D" id="3.40.50.300">
    <property type="entry name" value="P-loop containing nucleotide triphosphate hydrolases"/>
    <property type="match status" value="2"/>
</dbReference>
<keyword evidence="7" id="KW-1185">Reference proteome</keyword>
<dbReference type="InterPro" id="IPR003593">
    <property type="entry name" value="AAA+_ATPase"/>
</dbReference>
<dbReference type="Proteomes" id="UP001565236">
    <property type="component" value="Unassembled WGS sequence"/>
</dbReference>
<proteinExistence type="predicted"/>
<reference evidence="6 7" key="1">
    <citation type="submission" date="2024-03" db="EMBL/GenBank/DDBJ databases">
        <title>Mouse gut bacterial collection (mGBC) of GemPharmatech.</title>
        <authorList>
            <person name="He Y."/>
            <person name="Dong L."/>
            <person name="Wu D."/>
            <person name="Gao X."/>
            <person name="Lin Z."/>
        </authorList>
    </citation>
    <scope>NUCLEOTIDE SEQUENCE [LARGE SCALE GENOMIC DNA]</scope>
    <source>
        <strain evidence="6 7">15-30</strain>
    </source>
</reference>